<reference evidence="7 8" key="1">
    <citation type="submission" date="2019-02" db="EMBL/GenBank/DDBJ databases">
        <title>Genome of a new Bacteroidetes strain.</title>
        <authorList>
            <person name="Pitt A."/>
        </authorList>
    </citation>
    <scope>NUCLEOTIDE SEQUENCE [LARGE SCALE GENOMIC DNA]</scope>
    <source>
        <strain evidence="7 8">50C-KIRBA</strain>
    </source>
</reference>
<evidence type="ECO:0000256" key="4">
    <source>
        <dbReference type="ARBA" id="ARBA00022989"/>
    </source>
</evidence>
<keyword evidence="5 6" id="KW-0472">Membrane</keyword>
<evidence type="ECO:0000313" key="7">
    <source>
        <dbReference type="EMBL" id="NGZ43765.1"/>
    </source>
</evidence>
<feature type="transmembrane region" description="Helical" evidence="6">
    <location>
        <begin position="159"/>
        <end position="181"/>
    </location>
</feature>
<dbReference type="EMBL" id="SEWW01000002">
    <property type="protein sequence ID" value="NGZ43765.1"/>
    <property type="molecule type" value="Genomic_DNA"/>
</dbReference>
<evidence type="ECO:0000256" key="1">
    <source>
        <dbReference type="ARBA" id="ARBA00004651"/>
    </source>
</evidence>
<keyword evidence="4 6" id="KW-1133">Transmembrane helix</keyword>
<feature type="transmembrane region" description="Helical" evidence="6">
    <location>
        <begin position="322"/>
        <end position="346"/>
    </location>
</feature>
<feature type="transmembrane region" description="Helical" evidence="6">
    <location>
        <begin position="415"/>
        <end position="433"/>
    </location>
</feature>
<evidence type="ECO:0000256" key="6">
    <source>
        <dbReference type="SAM" id="Phobius"/>
    </source>
</evidence>
<evidence type="ECO:0000256" key="3">
    <source>
        <dbReference type="ARBA" id="ARBA00022692"/>
    </source>
</evidence>
<accession>A0ABX0ETG2</accession>
<organism evidence="7 8">
    <name type="scientific">Aquirufa beregesia</name>
    <dbReference type="NCBI Taxonomy" id="2516556"/>
    <lineage>
        <taxon>Bacteria</taxon>
        <taxon>Pseudomonadati</taxon>
        <taxon>Bacteroidota</taxon>
        <taxon>Cytophagia</taxon>
        <taxon>Cytophagales</taxon>
        <taxon>Flectobacillaceae</taxon>
        <taxon>Aquirufa</taxon>
    </lineage>
</organism>
<keyword evidence="2" id="KW-1003">Cell membrane</keyword>
<name>A0ABX0ETG2_9BACT</name>
<feature type="transmembrane region" description="Helical" evidence="6">
    <location>
        <begin position="353"/>
        <end position="376"/>
    </location>
</feature>
<protein>
    <submittedName>
        <fullName evidence="7">Polysaccharide biosynthesis protein</fullName>
    </submittedName>
</protein>
<dbReference type="RefSeq" id="WP_166229375.1">
    <property type="nucleotide sequence ID" value="NZ_CBCSIJ010000004.1"/>
</dbReference>
<dbReference type="PANTHER" id="PTHR30250:SF11">
    <property type="entry name" value="O-ANTIGEN TRANSPORTER-RELATED"/>
    <property type="match status" value="1"/>
</dbReference>
<sequence>MFIVIPYLTSNPTIYGIYTVCISISSFLVYADLGFVSAGQKYASEYFAKGNRDEEIQVIGFTNFILVSFLILLALAFFYLSFNPNLLIKKLATGNELIIASQLLFILAIFTPVTMLQRLSQMIFAVRLEDYIVQRTNILANLGKIISVLYFFRADHYDIVGYFLFTQVLNFLAILSVLIIAKKRFKYDILRLFSSIKYNPAVFNKTKGLALTSLFSLASWILYYELDPAAIGKWIGAKEVALFAIGLTIMSFFRSILGTIFGPFSVRFNHFIGTKDHDGLKELCFTITKVTAPLIILPIVTLILMSPSLIVSWVGIQYTESIIPAKFLIACNIFAFISYPGSLLLMAQERVKLMYFVNALLPIIYWGGISLTYSTFGLNSFAFFKFFAFSMNALVYALVLVKFFNLSLIQFLENYIKPIILPILFLFSSYYLFSDFLPMEKSKLNLLVVGAYSSSMLMISFLVLYFSSSNFKGQILNMISLVKNT</sequence>
<dbReference type="PANTHER" id="PTHR30250">
    <property type="entry name" value="PST FAMILY PREDICTED COLANIC ACID TRANSPORTER"/>
    <property type="match status" value="1"/>
</dbReference>
<feature type="transmembrane region" description="Helical" evidence="6">
    <location>
        <begin position="58"/>
        <end position="82"/>
    </location>
</feature>
<evidence type="ECO:0000313" key="8">
    <source>
        <dbReference type="Proteomes" id="UP001318301"/>
    </source>
</evidence>
<gene>
    <name evidence="7" type="ORF">EWU23_04670</name>
</gene>
<dbReference type="InterPro" id="IPR050833">
    <property type="entry name" value="Poly_Biosynth_Transport"/>
</dbReference>
<feature type="transmembrane region" description="Helical" evidence="6">
    <location>
        <begin position="445"/>
        <end position="466"/>
    </location>
</feature>
<evidence type="ECO:0000256" key="5">
    <source>
        <dbReference type="ARBA" id="ARBA00023136"/>
    </source>
</evidence>
<evidence type="ECO:0000256" key="2">
    <source>
        <dbReference type="ARBA" id="ARBA00022475"/>
    </source>
</evidence>
<feature type="transmembrane region" description="Helical" evidence="6">
    <location>
        <begin position="97"/>
        <end position="116"/>
    </location>
</feature>
<feature type="transmembrane region" description="Helical" evidence="6">
    <location>
        <begin position="294"/>
        <end position="316"/>
    </location>
</feature>
<feature type="transmembrane region" description="Helical" evidence="6">
    <location>
        <begin position="382"/>
        <end position="403"/>
    </location>
</feature>
<feature type="transmembrane region" description="Helical" evidence="6">
    <location>
        <begin position="15"/>
        <end position="37"/>
    </location>
</feature>
<feature type="transmembrane region" description="Helical" evidence="6">
    <location>
        <begin position="136"/>
        <end position="153"/>
    </location>
</feature>
<feature type="transmembrane region" description="Helical" evidence="6">
    <location>
        <begin position="202"/>
        <end position="223"/>
    </location>
</feature>
<keyword evidence="3 6" id="KW-0812">Transmembrane</keyword>
<proteinExistence type="predicted"/>
<keyword evidence="8" id="KW-1185">Reference proteome</keyword>
<feature type="transmembrane region" description="Helical" evidence="6">
    <location>
        <begin position="243"/>
        <end position="266"/>
    </location>
</feature>
<comment type="caution">
    <text evidence="7">The sequence shown here is derived from an EMBL/GenBank/DDBJ whole genome shotgun (WGS) entry which is preliminary data.</text>
</comment>
<comment type="subcellular location">
    <subcellularLocation>
        <location evidence="1">Cell membrane</location>
        <topology evidence="1">Multi-pass membrane protein</topology>
    </subcellularLocation>
</comment>
<dbReference type="Proteomes" id="UP001318301">
    <property type="component" value="Unassembled WGS sequence"/>
</dbReference>